<gene>
    <name evidence="1" type="ORF">PISMIDRAFT_102087</name>
</gene>
<dbReference type="AlphaFoldDB" id="A0A0C9Z9G4"/>
<protein>
    <recommendedName>
        <fullName evidence="3">Integrase zinc-binding domain-containing protein</fullName>
    </recommendedName>
</protein>
<dbReference type="Proteomes" id="UP000054018">
    <property type="component" value="Unassembled WGS sequence"/>
</dbReference>
<name>A0A0C9Z9G4_9AGAM</name>
<dbReference type="STRING" id="765257.A0A0C9Z9G4"/>
<evidence type="ECO:0000313" key="1">
    <source>
        <dbReference type="EMBL" id="KIK22649.1"/>
    </source>
</evidence>
<reference evidence="1 2" key="1">
    <citation type="submission" date="2014-04" db="EMBL/GenBank/DDBJ databases">
        <authorList>
            <consortium name="DOE Joint Genome Institute"/>
            <person name="Kuo A."/>
            <person name="Kohler A."/>
            <person name="Costa M.D."/>
            <person name="Nagy L.G."/>
            <person name="Floudas D."/>
            <person name="Copeland A."/>
            <person name="Barry K.W."/>
            <person name="Cichocki N."/>
            <person name="Veneault-Fourrey C."/>
            <person name="LaButti K."/>
            <person name="Lindquist E.A."/>
            <person name="Lipzen A."/>
            <person name="Lundell T."/>
            <person name="Morin E."/>
            <person name="Murat C."/>
            <person name="Sun H."/>
            <person name="Tunlid A."/>
            <person name="Henrissat B."/>
            <person name="Grigoriev I.V."/>
            <person name="Hibbett D.S."/>
            <person name="Martin F."/>
            <person name="Nordberg H.P."/>
            <person name="Cantor M.N."/>
            <person name="Hua S.X."/>
        </authorList>
    </citation>
    <scope>NUCLEOTIDE SEQUENCE [LARGE SCALE GENOMIC DNA]</scope>
    <source>
        <strain evidence="1 2">441</strain>
    </source>
</reference>
<dbReference type="HOGENOM" id="CLU_132418_0_0_1"/>
<evidence type="ECO:0008006" key="3">
    <source>
        <dbReference type="Google" id="ProtNLM"/>
    </source>
</evidence>
<evidence type="ECO:0000313" key="2">
    <source>
        <dbReference type="Proteomes" id="UP000054018"/>
    </source>
</evidence>
<reference evidence="2" key="2">
    <citation type="submission" date="2015-01" db="EMBL/GenBank/DDBJ databases">
        <title>Evolutionary Origins and Diversification of the Mycorrhizal Mutualists.</title>
        <authorList>
            <consortium name="DOE Joint Genome Institute"/>
            <consortium name="Mycorrhizal Genomics Consortium"/>
            <person name="Kohler A."/>
            <person name="Kuo A."/>
            <person name="Nagy L.G."/>
            <person name="Floudas D."/>
            <person name="Copeland A."/>
            <person name="Barry K.W."/>
            <person name="Cichocki N."/>
            <person name="Veneault-Fourrey C."/>
            <person name="LaButti K."/>
            <person name="Lindquist E.A."/>
            <person name="Lipzen A."/>
            <person name="Lundell T."/>
            <person name="Morin E."/>
            <person name="Murat C."/>
            <person name="Riley R."/>
            <person name="Ohm R."/>
            <person name="Sun H."/>
            <person name="Tunlid A."/>
            <person name="Henrissat B."/>
            <person name="Grigoriev I.V."/>
            <person name="Hibbett D.S."/>
            <person name="Martin F."/>
        </authorList>
    </citation>
    <scope>NUCLEOTIDE SEQUENCE [LARGE SCALE GENOMIC DNA]</scope>
    <source>
        <strain evidence="2">441</strain>
    </source>
</reference>
<sequence>MPKSEGDGSRWTVSEDWETQRGIVNDLFAVETNLELAALREHFANKLLFLEVVEAIGNLKTNTSDRDKKRAQHRAEGYHINNGHLWCIQPSKSLASRPRVKCVTQEEAIALAEEEHKTNRHWGRDLVKLKLMDTICSPWLDQSIWQALLKCVQCKNFGSMHLHSLLYLIMW</sequence>
<dbReference type="OrthoDB" id="3234307at2759"/>
<accession>A0A0C9Z9G4</accession>
<organism evidence="1 2">
    <name type="scientific">Pisolithus microcarpus 441</name>
    <dbReference type="NCBI Taxonomy" id="765257"/>
    <lineage>
        <taxon>Eukaryota</taxon>
        <taxon>Fungi</taxon>
        <taxon>Dikarya</taxon>
        <taxon>Basidiomycota</taxon>
        <taxon>Agaricomycotina</taxon>
        <taxon>Agaricomycetes</taxon>
        <taxon>Agaricomycetidae</taxon>
        <taxon>Boletales</taxon>
        <taxon>Sclerodermatineae</taxon>
        <taxon>Pisolithaceae</taxon>
        <taxon>Pisolithus</taxon>
    </lineage>
</organism>
<dbReference type="EMBL" id="KN833737">
    <property type="protein sequence ID" value="KIK22649.1"/>
    <property type="molecule type" value="Genomic_DNA"/>
</dbReference>
<proteinExistence type="predicted"/>
<keyword evidence="2" id="KW-1185">Reference proteome</keyword>